<dbReference type="AlphaFoldDB" id="A0A9X5CEI2"/>
<gene>
    <name evidence="1" type="ORF">FMM80_15325</name>
</gene>
<proteinExistence type="predicted"/>
<evidence type="ECO:0000313" key="2">
    <source>
        <dbReference type="Proteomes" id="UP000474104"/>
    </source>
</evidence>
<accession>A0A9X5CEI2</accession>
<name>A0A9X5CEI2_9FIRM</name>
<evidence type="ECO:0000313" key="1">
    <source>
        <dbReference type="EMBL" id="NDO69966.1"/>
    </source>
</evidence>
<dbReference type="EMBL" id="VIRB01000093">
    <property type="protein sequence ID" value="NDO69966.1"/>
    <property type="molecule type" value="Genomic_DNA"/>
</dbReference>
<dbReference type="Proteomes" id="UP000474104">
    <property type="component" value="Unassembled WGS sequence"/>
</dbReference>
<comment type="caution">
    <text evidence="1">The sequence shown here is derived from an EMBL/GenBank/DDBJ whole genome shotgun (WGS) entry which is preliminary data.</text>
</comment>
<organism evidence="1 2">
    <name type="scientific">Schaedlerella arabinosiphila</name>
    <dbReference type="NCBI Taxonomy" id="2044587"/>
    <lineage>
        <taxon>Bacteria</taxon>
        <taxon>Bacillati</taxon>
        <taxon>Bacillota</taxon>
        <taxon>Clostridia</taxon>
        <taxon>Lachnospirales</taxon>
        <taxon>Lachnospiraceae</taxon>
        <taxon>Schaedlerella</taxon>
    </lineage>
</organism>
<dbReference type="RefSeq" id="WP_004076728.1">
    <property type="nucleotide sequence ID" value="NZ_CASCYM010000096.1"/>
</dbReference>
<dbReference type="OrthoDB" id="9858109at2"/>
<sequence length="69" mass="8236">MCDMCYNELRKQVIIFLRKWVTNYNELYWWVRLLAWIAEAVANRGINHEASMENGVDKLRKIYQIGGSI</sequence>
<reference evidence="1 2" key="1">
    <citation type="submission" date="2019-07" db="EMBL/GenBank/DDBJ databases">
        <title>Draft genome sequences of 15 bacterial species constituting the stable defined intestinal microbiota of the GM15 gnotobiotic mouse model.</title>
        <authorList>
            <person name="Elie C."/>
            <person name="Mathieu A."/>
            <person name="Saliou A."/>
            <person name="Darnaud M."/>
            <person name="Leulier F."/>
            <person name="Tamellini A."/>
        </authorList>
    </citation>
    <scope>NUCLEOTIDE SEQUENCE [LARGE SCALE GENOMIC DNA]</scope>
    <source>
        <strain evidence="2">ASF 502</strain>
    </source>
</reference>
<protein>
    <submittedName>
        <fullName evidence="1">Uncharacterized protein</fullName>
    </submittedName>
</protein>